<proteinExistence type="predicted"/>
<organism evidence="1 2">
    <name type="scientific">Rhodopirellula sallentina SM41</name>
    <dbReference type="NCBI Taxonomy" id="1263870"/>
    <lineage>
        <taxon>Bacteria</taxon>
        <taxon>Pseudomonadati</taxon>
        <taxon>Planctomycetota</taxon>
        <taxon>Planctomycetia</taxon>
        <taxon>Pirellulales</taxon>
        <taxon>Pirellulaceae</taxon>
        <taxon>Rhodopirellula</taxon>
    </lineage>
</organism>
<dbReference type="Proteomes" id="UP000011885">
    <property type="component" value="Unassembled WGS sequence"/>
</dbReference>
<evidence type="ECO:0000313" key="2">
    <source>
        <dbReference type="Proteomes" id="UP000011885"/>
    </source>
</evidence>
<dbReference type="EMBL" id="ANOH01000295">
    <property type="protein sequence ID" value="EMI54154.1"/>
    <property type="molecule type" value="Genomic_DNA"/>
</dbReference>
<keyword evidence="2" id="KW-1185">Reference proteome</keyword>
<accession>M5TYP2</accession>
<comment type="caution">
    <text evidence="1">The sequence shown here is derived from an EMBL/GenBank/DDBJ whole genome shotgun (WGS) entry which is preliminary data.</text>
</comment>
<dbReference type="AlphaFoldDB" id="M5TYP2"/>
<protein>
    <submittedName>
        <fullName evidence="1">Uncharacterized protein</fullName>
    </submittedName>
</protein>
<gene>
    <name evidence="1" type="ORF">RSSM_04409</name>
</gene>
<name>M5TYP2_9BACT</name>
<evidence type="ECO:0000313" key="1">
    <source>
        <dbReference type="EMBL" id="EMI54154.1"/>
    </source>
</evidence>
<sequence>MVDLSRVPGDAYRYPTEIMIARYSSLLFITTLLISAVGCSPTAPSVANGPPVVTWDHLESESWRYELEDPVRIANYSFATNGWYLSTEGTKRGELHEVSALGGRWLIDDAGDLVFVDESGSNAYERFKLTGLTATTATVVNANTGLTERYVRGYTPR</sequence>
<reference evidence="1 2" key="1">
    <citation type="journal article" date="2013" name="Mar. Genomics">
        <title>Expression of sulfatases in Rhodopirellula baltica and the diversity of sulfatases in the genus Rhodopirellula.</title>
        <authorList>
            <person name="Wegner C.E."/>
            <person name="Richter-Heitmann T."/>
            <person name="Klindworth A."/>
            <person name="Klockow C."/>
            <person name="Richter M."/>
            <person name="Achstetter T."/>
            <person name="Glockner F.O."/>
            <person name="Harder J."/>
        </authorList>
    </citation>
    <scope>NUCLEOTIDE SEQUENCE [LARGE SCALE GENOMIC DNA]</scope>
    <source>
        <strain evidence="1 2">SM41</strain>
    </source>
</reference>